<dbReference type="Gene3D" id="3.30.565.10">
    <property type="entry name" value="Histidine kinase-like ATPase, C-terminal domain"/>
    <property type="match status" value="1"/>
</dbReference>
<dbReference type="Pfam" id="PF00989">
    <property type="entry name" value="PAS"/>
    <property type="match status" value="1"/>
</dbReference>
<dbReference type="InterPro" id="IPR001789">
    <property type="entry name" value="Sig_transdc_resp-reg_receiver"/>
</dbReference>
<dbReference type="Gene3D" id="1.10.287.130">
    <property type="match status" value="1"/>
</dbReference>
<dbReference type="SUPFAM" id="SSF55785">
    <property type="entry name" value="PYP-like sensor domain (PAS domain)"/>
    <property type="match status" value="1"/>
</dbReference>
<evidence type="ECO:0000256" key="11">
    <source>
        <dbReference type="ARBA" id="ARBA00022989"/>
    </source>
</evidence>
<dbReference type="PROSITE" id="PS50112">
    <property type="entry name" value="PAS"/>
    <property type="match status" value="1"/>
</dbReference>
<feature type="transmembrane region" description="Helical" evidence="15">
    <location>
        <begin position="164"/>
        <end position="181"/>
    </location>
</feature>
<comment type="caution">
    <text evidence="20">The sequence shown here is derived from an EMBL/GenBank/DDBJ whole genome shotgun (WGS) entry which is preliminary data.</text>
</comment>
<dbReference type="CDD" id="cd00082">
    <property type="entry name" value="HisKA"/>
    <property type="match status" value="1"/>
</dbReference>
<dbReference type="GO" id="GO:0006355">
    <property type="term" value="P:regulation of DNA-templated transcription"/>
    <property type="evidence" value="ECO:0007669"/>
    <property type="project" value="InterPro"/>
</dbReference>
<dbReference type="NCBIfam" id="TIGR00229">
    <property type="entry name" value="sensory_box"/>
    <property type="match status" value="1"/>
</dbReference>
<dbReference type="CDD" id="cd16922">
    <property type="entry name" value="HATPase_EvgS-ArcB-TorS-like"/>
    <property type="match status" value="1"/>
</dbReference>
<dbReference type="SMART" id="SM00387">
    <property type="entry name" value="HATPase_c"/>
    <property type="match status" value="1"/>
</dbReference>
<evidence type="ECO:0000256" key="5">
    <source>
        <dbReference type="ARBA" id="ARBA00022553"/>
    </source>
</evidence>
<dbReference type="PROSITE" id="PS50109">
    <property type="entry name" value="HIS_KIN"/>
    <property type="match status" value="1"/>
</dbReference>
<evidence type="ECO:0000256" key="12">
    <source>
        <dbReference type="ARBA" id="ARBA00023012"/>
    </source>
</evidence>
<keyword evidence="13 15" id="KW-0472">Membrane</keyword>
<dbReference type="GO" id="GO:0005886">
    <property type="term" value="C:plasma membrane"/>
    <property type="evidence" value="ECO:0007669"/>
    <property type="project" value="UniProtKB-SubCell"/>
</dbReference>
<dbReference type="InterPro" id="IPR004358">
    <property type="entry name" value="Sig_transdc_His_kin-like_C"/>
</dbReference>
<evidence type="ECO:0000259" key="16">
    <source>
        <dbReference type="PROSITE" id="PS50109"/>
    </source>
</evidence>
<dbReference type="Pfam" id="PF00072">
    <property type="entry name" value="Response_reg"/>
    <property type="match status" value="1"/>
</dbReference>
<sequence>MSKLFRKTLVAIVILFGVVANASALLSAFILYTDLTDEYETKGRAIAGSIAEASVEILQSRDASTVQAMIDKFLDIEGVGYVYVLDNEARIISHTFVPGIPDEIQKAQIDPSGFTVKDVDLPGIGGFIQISAPILAGVAGTVSVGMAKNIIHAKIRAAVIQQELLMLFMLAVAVVVFFMLIKGISRPLMELSEYAQKLRAHDFSARIIITSDDEVGLLAATMNSMADELSDLVSGLERAVAASTRELQGALAHMRAIMDNMADGLLVTDAHGRITNVNPPLVHMFGLEGADLTGKDARQLFSGAMAELPEAARTAQTAILTAEVRLGGGRVGKAAASAIHSHADGSAGPDAVADDAATWLGTVILVRDITSEKEVDRMKTEFISTVSHELRTPLTSVLGFAKIIRKKFVEDILPRLDASDNKSRRAAGQIGDNLGIIVSEGERLTELVNDVLDIAKMESGKIEWDLQPVTIAEVITRSVTATSALIEQKGLSLAQDVSFGLPQFLGDRDRLIQVMLNLISNAVKFTAAGGITIRAFIDGEMIRVGVSDTGPGISENDQQIIFEKFKQAGDTLTEKPKGTGLGLPICRQIVDRHGGRIWVESTPGAGSVFWFTLPIRGASRQDAAHPVQQPAFRDRLLPLPAEKNQGTILVVDDEPPVRLFLEQLLADEGFRVLSASDGPQAIEMAKAHAPDLITMDLMMPGMDGTTTIRHLRADPATRDIPVVVISALPAREREQAGGDACMVKPVDESALIETIVSLLRGAGKDTRPCMVLKRNGAESTNPLLMICPGKVQHTTREELWKRLEEGFSGTVFIPGSISHEMDLARLSAHPNIHVVIFAE</sequence>
<dbReference type="SUPFAM" id="SSF158472">
    <property type="entry name" value="HAMP domain-like"/>
    <property type="match status" value="1"/>
</dbReference>
<dbReference type="InterPro" id="IPR013767">
    <property type="entry name" value="PAS_fold"/>
</dbReference>
<evidence type="ECO:0000256" key="15">
    <source>
        <dbReference type="SAM" id="Phobius"/>
    </source>
</evidence>
<dbReference type="InterPro" id="IPR003660">
    <property type="entry name" value="HAMP_dom"/>
</dbReference>
<dbReference type="InterPro" id="IPR005467">
    <property type="entry name" value="His_kinase_dom"/>
</dbReference>
<keyword evidence="5 14" id="KW-0597">Phosphoprotein</keyword>
<evidence type="ECO:0000256" key="1">
    <source>
        <dbReference type="ARBA" id="ARBA00000085"/>
    </source>
</evidence>
<dbReference type="InterPro" id="IPR035965">
    <property type="entry name" value="PAS-like_dom_sf"/>
</dbReference>
<dbReference type="PRINTS" id="PR00344">
    <property type="entry name" value="BCTRLSENSOR"/>
</dbReference>
<dbReference type="InterPro" id="IPR036890">
    <property type="entry name" value="HATPase_C_sf"/>
</dbReference>
<evidence type="ECO:0000259" key="18">
    <source>
        <dbReference type="PROSITE" id="PS50112"/>
    </source>
</evidence>
<dbReference type="GO" id="GO:0009927">
    <property type="term" value="F:histidine phosphotransfer kinase activity"/>
    <property type="evidence" value="ECO:0007669"/>
    <property type="project" value="TreeGrafter"/>
</dbReference>
<dbReference type="Gene3D" id="3.40.50.2300">
    <property type="match status" value="1"/>
</dbReference>
<feature type="modified residue" description="4-aspartylphosphate" evidence="14">
    <location>
        <position position="696"/>
    </location>
</feature>
<dbReference type="InterPro" id="IPR011006">
    <property type="entry name" value="CheY-like_superfamily"/>
</dbReference>
<feature type="domain" description="PAS" evidence="18">
    <location>
        <begin position="250"/>
        <end position="295"/>
    </location>
</feature>
<evidence type="ECO:0000256" key="8">
    <source>
        <dbReference type="ARBA" id="ARBA00022741"/>
    </source>
</evidence>
<evidence type="ECO:0000256" key="14">
    <source>
        <dbReference type="PROSITE-ProRule" id="PRU00169"/>
    </source>
</evidence>
<dbReference type="InterPro" id="IPR029151">
    <property type="entry name" value="Sensor-like_sf"/>
</dbReference>
<dbReference type="CDD" id="cd00130">
    <property type="entry name" value="PAS"/>
    <property type="match status" value="1"/>
</dbReference>
<dbReference type="EC" id="2.7.13.3" evidence="3"/>
<evidence type="ECO:0000256" key="13">
    <source>
        <dbReference type="ARBA" id="ARBA00023136"/>
    </source>
</evidence>
<dbReference type="InterPro" id="IPR003594">
    <property type="entry name" value="HATPase_dom"/>
</dbReference>
<dbReference type="InterPro" id="IPR033463">
    <property type="entry name" value="sCache_3"/>
</dbReference>
<dbReference type="PANTHER" id="PTHR43047">
    <property type="entry name" value="TWO-COMPONENT HISTIDINE PROTEIN KINASE"/>
    <property type="match status" value="1"/>
</dbReference>
<keyword evidence="4" id="KW-1003">Cell membrane</keyword>
<keyword evidence="11 15" id="KW-1133">Transmembrane helix</keyword>
<evidence type="ECO:0000256" key="6">
    <source>
        <dbReference type="ARBA" id="ARBA00022679"/>
    </source>
</evidence>
<dbReference type="Pfam" id="PF17203">
    <property type="entry name" value="sCache_3_2"/>
    <property type="match status" value="1"/>
</dbReference>
<organism evidence="20 21">
    <name type="scientific">Desulfolutivibrio sulfodismutans</name>
    <dbReference type="NCBI Taxonomy" id="63561"/>
    <lineage>
        <taxon>Bacteria</taxon>
        <taxon>Pseudomonadati</taxon>
        <taxon>Thermodesulfobacteriota</taxon>
        <taxon>Desulfovibrionia</taxon>
        <taxon>Desulfovibrionales</taxon>
        <taxon>Desulfovibrionaceae</taxon>
        <taxon>Desulfolutivibrio</taxon>
    </lineage>
</organism>
<keyword evidence="10" id="KW-0067">ATP-binding</keyword>
<keyword evidence="6" id="KW-0808">Transferase</keyword>
<dbReference type="PROSITE" id="PS50110">
    <property type="entry name" value="RESPONSE_REGULATORY"/>
    <property type="match status" value="1"/>
</dbReference>
<name>A0A7K3NK82_9BACT</name>
<dbReference type="SMART" id="SM00091">
    <property type="entry name" value="PAS"/>
    <property type="match status" value="1"/>
</dbReference>
<dbReference type="SUPFAM" id="SSF103190">
    <property type="entry name" value="Sensory domain-like"/>
    <property type="match status" value="1"/>
</dbReference>
<evidence type="ECO:0000256" key="10">
    <source>
        <dbReference type="ARBA" id="ARBA00022840"/>
    </source>
</evidence>
<evidence type="ECO:0000256" key="2">
    <source>
        <dbReference type="ARBA" id="ARBA00004651"/>
    </source>
</evidence>
<keyword evidence="12" id="KW-0902">Two-component regulatory system</keyword>
<dbReference type="SMART" id="SM00448">
    <property type="entry name" value="REC"/>
    <property type="match status" value="1"/>
</dbReference>
<dbReference type="FunFam" id="3.30.565.10:FF:000010">
    <property type="entry name" value="Sensor histidine kinase RcsC"/>
    <property type="match status" value="1"/>
</dbReference>
<accession>A0A7K3NK82</accession>
<feature type="transmembrane region" description="Helical" evidence="15">
    <location>
        <begin position="124"/>
        <end position="144"/>
    </location>
</feature>
<dbReference type="SUPFAM" id="SSF47384">
    <property type="entry name" value="Homodimeric domain of signal transducing histidine kinase"/>
    <property type="match status" value="1"/>
</dbReference>
<dbReference type="Gene3D" id="6.10.340.10">
    <property type="match status" value="1"/>
</dbReference>
<feature type="domain" description="Histidine kinase" evidence="16">
    <location>
        <begin position="385"/>
        <end position="617"/>
    </location>
</feature>
<evidence type="ECO:0000259" key="17">
    <source>
        <dbReference type="PROSITE" id="PS50110"/>
    </source>
</evidence>
<feature type="domain" description="Response regulatory" evidence="17">
    <location>
        <begin position="647"/>
        <end position="759"/>
    </location>
</feature>
<feature type="domain" description="HAMP" evidence="19">
    <location>
        <begin position="182"/>
        <end position="234"/>
    </location>
</feature>
<dbReference type="InterPro" id="IPR003661">
    <property type="entry name" value="HisK_dim/P_dom"/>
</dbReference>
<proteinExistence type="predicted"/>
<evidence type="ECO:0000313" key="20">
    <source>
        <dbReference type="EMBL" id="NDY56611.1"/>
    </source>
</evidence>
<reference evidence="20 21" key="1">
    <citation type="submission" date="2020-02" db="EMBL/GenBank/DDBJ databases">
        <title>Comparative genomics of sulfur disproportionating microorganisms.</title>
        <authorList>
            <person name="Ward L.M."/>
            <person name="Bertran E."/>
            <person name="Johnston D.T."/>
        </authorList>
    </citation>
    <scope>NUCLEOTIDE SEQUENCE [LARGE SCALE GENOMIC DNA]</scope>
    <source>
        <strain evidence="20 21">DSM 3696</strain>
    </source>
</reference>
<dbReference type="Pfam" id="PF00672">
    <property type="entry name" value="HAMP"/>
    <property type="match status" value="1"/>
</dbReference>
<dbReference type="Gene3D" id="3.30.450.20">
    <property type="entry name" value="PAS domain"/>
    <property type="match status" value="2"/>
</dbReference>
<dbReference type="Pfam" id="PF02518">
    <property type="entry name" value="HATPase_c"/>
    <property type="match status" value="1"/>
</dbReference>
<keyword evidence="21" id="KW-1185">Reference proteome</keyword>
<dbReference type="SMART" id="SM00304">
    <property type="entry name" value="HAMP"/>
    <property type="match status" value="1"/>
</dbReference>
<keyword evidence="8" id="KW-0547">Nucleotide-binding</keyword>
<evidence type="ECO:0000256" key="9">
    <source>
        <dbReference type="ARBA" id="ARBA00022777"/>
    </source>
</evidence>
<dbReference type="GO" id="GO:0000155">
    <property type="term" value="F:phosphorelay sensor kinase activity"/>
    <property type="evidence" value="ECO:0007669"/>
    <property type="project" value="InterPro"/>
</dbReference>
<dbReference type="Pfam" id="PF00512">
    <property type="entry name" value="HisKA"/>
    <property type="match status" value="1"/>
</dbReference>
<keyword evidence="9" id="KW-0418">Kinase</keyword>
<gene>
    <name evidence="20" type="ORF">G3N56_07625</name>
</gene>
<dbReference type="EMBL" id="JAAGRQ010000023">
    <property type="protein sequence ID" value="NDY56611.1"/>
    <property type="molecule type" value="Genomic_DNA"/>
</dbReference>
<evidence type="ECO:0000259" key="19">
    <source>
        <dbReference type="PROSITE" id="PS50885"/>
    </source>
</evidence>
<comment type="subcellular location">
    <subcellularLocation>
        <location evidence="2">Cell membrane</location>
        <topology evidence="2">Multi-pass membrane protein</topology>
    </subcellularLocation>
</comment>
<dbReference type="GO" id="GO:0005524">
    <property type="term" value="F:ATP binding"/>
    <property type="evidence" value="ECO:0007669"/>
    <property type="project" value="UniProtKB-KW"/>
</dbReference>
<dbReference type="CDD" id="cd06225">
    <property type="entry name" value="HAMP"/>
    <property type="match status" value="1"/>
</dbReference>
<dbReference type="SUPFAM" id="SSF55874">
    <property type="entry name" value="ATPase domain of HSP90 chaperone/DNA topoisomerase II/histidine kinase"/>
    <property type="match status" value="1"/>
</dbReference>
<evidence type="ECO:0000256" key="3">
    <source>
        <dbReference type="ARBA" id="ARBA00012438"/>
    </source>
</evidence>
<evidence type="ECO:0000256" key="4">
    <source>
        <dbReference type="ARBA" id="ARBA00022475"/>
    </source>
</evidence>
<dbReference type="InterPro" id="IPR036097">
    <property type="entry name" value="HisK_dim/P_sf"/>
</dbReference>
<evidence type="ECO:0000313" key="21">
    <source>
        <dbReference type="Proteomes" id="UP000469724"/>
    </source>
</evidence>
<dbReference type="SMART" id="SM00388">
    <property type="entry name" value="HisKA"/>
    <property type="match status" value="1"/>
</dbReference>
<protein>
    <recommendedName>
        <fullName evidence="3">histidine kinase</fullName>
        <ecNumber evidence="3">2.7.13.3</ecNumber>
    </recommendedName>
</protein>
<dbReference type="PANTHER" id="PTHR43047:SF72">
    <property type="entry name" value="OSMOSENSING HISTIDINE PROTEIN KINASE SLN1"/>
    <property type="match status" value="1"/>
</dbReference>
<dbReference type="SUPFAM" id="SSF52172">
    <property type="entry name" value="CheY-like"/>
    <property type="match status" value="1"/>
</dbReference>
<dbReference type="AlphaFoldDB" id="A0A7K3NK82"/>
<dbReference type="PROSITE" id="PS50885">
    <property type="entry name" value="HAMP"/>
    <property type="match status" value="1"/>
</dbReference>
<dbReference type="RefSeq" id="WP_163301664.1">
    <property type="nucleotide sequence ID" value="NZ_JAAGRQ010000023.1"/>
</dbReference>
<evidence type="ECO:0000256" key="7">
    <source>
        <dbReference type="ARBA" id="ARBA00022692"/>
    </source>
</evidence>
<keyword evidence="7 15" id="KW-0812">Transmembrane</keyword>
<comment type="catalytic activity">
    <reaction evidence="1">
        <text>ATP + protein L-histidine = ADP + protein N-phospho-L-histidine.</text>
        <dbReference type="EC" id="2.7.13.3"/>
    </reaction>
</comment>
<dbReference type="InterPro" id="IPR000014">
    <property type="entry name" value="PAS"/>
</dbReference>
<dbReference type="Proteomes" id="UP000469724">
    <property type="component" value="Unassembled WGS sequence"/>
</dbReference>